<keyword evidence="1" id="KW-0678">Repressor</keyword>
<evidence type="ECO:0000313" key="5">
    <source>
        <dbReference type="EMBL" id="SCG79459.1"/>
    </source>
</evidence>
<dbReference type="GO" id="GO:0003700">
    <property type="term" value="F:DNA-binding transcription factor activity"/>
    <property type="evidence" value="ECO:0007669"/>
    <property type="project" value="InterPro"/>
</dbReference>
<keyword evidence="4" id="KW-0804">Transcription</keyword>
<sequence>MRIGELARRAGVSTRALRYYEEQGLLRPDRRPSGYRDYGEQAVTTVRHIRLLLSAGLGTAVIAEILPCVPDDTTVLAPTCPELLDGLAEERARITASMQRLAAARDILDALIATGAPPADRQPAALAAPAATAAPAGAAGRGAGQEM</sequence>
<dbReference type="PRINTS" id="PR00040">
    <property type="entry name" value="HTHMERR"/>
</dbReference>
<dbReference type="PROSITE" id="PS00552">
    <property type="entry name" value="HTH_MERR_1"/>
    <property type="match status" value="1"/>
</dbReference>
<dbReference type="CDD" id="cd01282">
    <property type="entry name" value="HTH_MerR-like_sg3"/>
    <property type="match status" value="1"/>
</dbReference>
<dbReference type="AlphaFoldDB" id="A0A109IGQ0"/>
<dbReference type="InterPro" id="IPR047057">
    <property type="entry name" value="MerR_fam"/>
</dbReference>
<gene>
    <name evidence="5" type="ORF">GA0070623_4651</name>
</gene>
<dbReference type="PROSITE" id="PS50937">
    <property type="entry name" value="HTH_MERR_2"/>
    <property type="match status" value="1"/>
</dbReference>
<dbReference type="GO" id="GO:0003677">
    <property type="term" value="F:DNA binding"/>
    <property type="evidence" value="ECO:0007669"/>
    <property type="project" value="UniProtKB-KW"/>
</dbReference>
<dbReference type="Pfam" id="PF13411">
    <property type="entry name" value="MerR_1"/>
    <property type="match status" value="1"/>
</dbReference>
<organism evidence="5 6">
    <name type="scientific">Micromonospora rifamycinica</name>
    <dbReference type="NCBI Taxonomy" id="291594"/>
    <lineage>
        <taxon>Bacteria</taxon>
        <taxon>Bacillati</taxon>
        <taxon>Actinomycetota</taxon>
        <taxon>Actinomycetes</taxon>
        <taxon>Micromonosporales</taxon>
        <taxon>Micromonosporaceae</taxon>
        <taxon>Micromonospora</taxon>
    </lineage>
</organism>
<dbReference type="PANTHER" id="PTHR30204:SF69">
    <property type="entry name" value="MERR-FAMILY TRANSCRIPTIONAL REGULATOR"/>
    <property type="match status" value="1"/>
</dbReference>
<proteinExistence type="predicted"/>
<dbReference type="Proteomes" id="UP000198226">
    <property type="component" value="Chromosome I"/>
</dbReference>
<evidence type="ECO:0000256" key="4">
    <source>
        <dbReference type="ARBA" id="ARBA00023163"/>
    </source>
</evidence>
<protein>
    <submittedName>
        <fullName evidence="5">DNA-binding transcriptional regulator, MerR family</fullName>
    </submittedName>
</protein>
<dbReference type="SMART" id="SM00422">
    <property type="entry name" value="HTH_MERR"/>
    <property type="match status" value="1"/>
</dbReference>
<dbReference type="Gene3D" id="1.10.1660.10">
    <property type="match status" value="1"/>
</dbReference>
<name>A0A109IGQ0_9ACTN</name>
<dbReference type="SUPFAM" id="SSF46955">
    <property type="entry name" value="Putative DNA-binding domain"/>
    <property type="match status" value="1"/>
</dbReference>
<keyword evidence="6" id="KW-1185">Reference proteome</keyword>
<dbReference type="InterPro" id="IPR000551">
    <property type="entry name" value="MerR-type_HTH_dom"/>
</dbReference>
<evidence type="ECO:0000256" key="2">
    <source>
        <dbReference type="ARBA" id="ARBA00023015"/>
    </source>
</evidence>
<dbReference type="PANTHER" id="PTHR30204">
    <property type="entry name" value="REDOX-CYCLING DRUG-SENSING TRANSCRIPTIONAL ACTIVATOR SOXR"/>
    <property type="match status" value="1"/>
</dbReference>
<evidence type="ECO:0000256" key="1">
    <source>
        <dbReference type="ARBA" id="ARBA00022491"/>
    </source>
</evidence>
<keyword evidence="3 5" id="KW-0238">DNA-binding</keyword>
<dbReference type="EMBL" id="LT607752">
    <property type="protein sequence ID" value="SCG79459.1"/>
    <property type="molecule type" value="Genomic_DNA"/>
</dbReference>
<evidence type="ECO:0000313" key="6">
    <source>
        <dbReference type="Proteomes" id="UP000198226"/>
    </source>
</evidence>
<evidence type="ECO:0000256" key="3">
    <source>
        <dbReference type="ARBA" id="ARBA00023125"/>
    </source>
</evidence>
<dbReference type="RefSeq" id="WP_067313710.1">
    <property type="nucleotide sequence ID" value="NZ_LRMV01000168.1"/>
</dbReference>
<dbReference type="InterPro" id="IPR009061">
    <property type="entry name" value="DNA-bd_dom_put_sf"/>
</dbReference>
<reference evidence="6" key="1">
    <citation type="submission" date="2016-06" db="EMBL/GenBank/DDBJ databases">
        <authorList>
            <person name="Varghese N."/>
            <person name="Submissions Spin"/>
        </authorList>
    </citation>
    <scope>NUCLEOTIDE SEQUENCE [LARGE SCALE GENOMIC DNA]</scope>
    <source>
        <strain evidence="6">DSM 44983</strain>
    </source>
</reference>
<dbReference type="OrthoDB" id="3824912at2"/>
<keyword evidence="2" id="KW-0805">Transcription regulation</keyword>
<accession>A0A109IGQ0</accession>